<reference evidence="5 6" key="1">
    <citation type="submission" date="2023-12" db="EMBL/GenBank/DDBJ databases">
        <title>Baltic Sea Cyanobacteria.</title>
        <authorList>
            <person name="Delbaje E."/>
            <person name="Fewer D.P."/>
            <person name="Shishido T.K."/>
        </authorList>
    </citation>
    <scope>NUCLEOTIDE SEQUENCE [LARGE SCALE GENOMIC DNA]</scope>
    <source>
        <strain evidence="5 6">CCNP 1315</strain>
    </source>
</reference>
<feature type="domain" description="NodB homology" evidence="4">
    <location>
        <begin position="152"/>
        <end position="357"/>
    </location>
</feature>
<name>A0ABU5U3X7_9CYAN</name>
<evidence type="ECO:0000313" key="5">
    <source>
        <dbReference type="EMBL" id="MEA5521891.1"/>
    </source>
</evidence>
<dbReference type="RefSeq" id="WP_323272932.1">
    <property type="nucleotide sequence ID" value="NZ_JAYGHT010000140.1"/>
</dbReference>
<dbReference type="CDD" id="cd10918">
    <property type="entry name" value="CE4_NodB_like_5s_6s"/>
    <property type="match status" value="1"/>
</dbReference>
<sequence length="571" mass="63699">MRINLSQFYLSLLLMLSMGMALPSFASESLKTCKNDQNSQSETSVSQFSQIFNWIVNPEIALARIIHTIGHQMMVQANNHLSPWPTIHEQARLARVPVIMYHDILPQKQVSFDVTIKQFKQHLESIQENGLTPISLEQLTQHLQTGKSLPEKPIVLTFDDGYSSHYDIVYPLLKQYNYPAVFSIYTDKVDGKIVGRSSVNWEQLQEMAANPLMTIASHSVTHPKDLTQLSDNQLQKEIVNSKQILEEKLGIQIDYFTYPEGNYDERVSAWVKAAGYEAALTMKNHNNILSNQSKSLLAIDRFGQSGLEKAIDQSWGGMQLPTEKTGFDFNAPIVKNEVNLDQASLILVSGGKPMTIHADSRYQVQEILEKTNAFAGVDGGFFSMKTLTTNQMIGPVLSQTTGEFIPGNNSENRKLKNRPLILIGSDTVRFIPFNPEKHNTLEGIQAEVYNVTDAFVAGGFLVKNSQPQSPESFGGLFDFDAPRHRAFWGIHRSGQPMIGITAKRIDSVSLSQILAQIGFRDAVMLDSGASTSMAFQGQSMVKQYVPRPVPHVVALISPEVAFNQTCMMAKQ</sequence>
<keyword evidence="6" id="KW-1185">Reference proteome</keyword>
<evidence type="ECO:0000256" key="3">
    <source>
        <dbReference type="SAM" id="SignalP"/>
    </source>
</evidence>
<evidence type="ECO:0000313" key="6">
    <source>
        <dbReference type="Proteomes" id="UP001301728"/>
    </source>
</evidence>
<dbReference type="Pfam" id="PF01522">
    <property type="entry name" value="Polysacc_deac_1"/>
    <property type="match status" value="1"/>
</dbReference>
<accession>A0ABU5U3X7</accession>
<dbReference type="InterPro" id="IPR002509">
    <property type="entry name" value="NODB_dom"/>
</dbReference>
<organism evidence="5 6">
    <name type="scientific">Limnoraphis robusta CCNP1315</name>
    <dbReference type="NCBI Taxonomy" id="3110306"/>
    <lineage>
        <taxon>Bacteria</taxon>
        <taxon>Bacillati</taxon>
        <taxon>Cyanobacteriota</taxon>
        <taxon>Cyanophyceae</taxon>
        <taxon>Oscillatoriophycideae</taxon>
        <taxon>Oscillatoriales</taxon>
        <taxon>Sirenicapillariaceae</taxon>
        <taxon>Limnoraphis</taxon>
    </lineage>
</organism>
<dbReference type="EMBL" id="JAYGHT010000140">
    <property type="protein sequence ID" value="MEA5521891.1"/>
    <property type="molecule type" value="Genomic_DNA"/>
</dbReference>
<comment type="subcellular location">
    <subcellularLocation>
        <location evidence="1">Secreted</location>
    </subcellularLocation>
</comment>
<gene>
    <name evidence="5" type="ORF">VB854_23405</name>
</gene>
<evidence type="ECO:0000256" key="1">
    <source>
        <dbReference type="ARBA" id="ARBA00004613"/>
    </source>
</evidence>
<dbReference type="SUPFAM" id="SSF88713">
    <property type="entry name" value="Glycoside hydrolase/deacetylase"/>
    <property type="match status" value="1"/>
</dbReference>
<feature type="signal peptide" evidence="3">
    <location>
        <begin position="1"/>
        <end position="26"/>
    </location>
</feature>
<keyword evidence="2 3" id="KW-0732">Signal</keyword>
<dbReference type="InterPro" id="IPR051398">
    <property type="entry name" value="Polysacch_Deacetylase"/>
</dbReference>
<proteinExistence type="predicted"/>
<protein>
    <submittedName>
        <fullName evidence="5">Polysaccharide deacetylase family protein</fullName>
    </submittedName>
</protein>
<dbReference type="Proteomes" id="UP001301728">
    <property type="component" value="Unassembled WGS sequence"/>
</dbReference>
<dbReference type="Pfam" id="PF09992">
    <property type="entry name" value="NAGPA"/>
    <property type="match status" value="1"/>
</dbReference>
<dbReference type="Gene3D" id="3.20.20.370">
    <property type="entry name" value="Glycoside hydrolase/deacetylase"/>
    <property type="match status" value="1"/>
</dbReference>
<feature type="chain" id="PRO_5046158690" evidence="3">
    <location>
        <begin position="27"/>
        <end position="571"/>
    </location>
</feature>
<dbReference type="PANTHER" id="PTHR34216:SF3">
    <property type="entry name" value="POLY-BETA-1,6-N-ACETYL-D-GLUCOSAMINE N-DEACETYLASE"/>
    <property type="match status" value="1"/>
</dbReference>
<dbReference type="PROSITE" id="PS51677">
    <property type="entry name" value="NODB"/>
    <property type="match status" value="1"/>
</dbReference>
<dbReference type="InterPro" id="IPR011330">
    <property type="entry name" value="Glyco_hydro/deAcase_b/a-brl"/>
</dbReference>
<dbReference type="PANTHER" id="PTHR34216">
    <property type="match status" value="1"/>
</dbReference>
<evidence type="ECO:0000259" key="4">
    <source>
        <dbReference type="PROSITE" id="PS51677"/>
    </source>
</evidence>
<comment type="caution">
    <text evidence="5">The sequence shown here is derived from an EMBL/GenBank/DDBJ whole genome shotgun (WGS) entry which is preliminary data.</text>
</comment>
<evidence type="ECO:0000256" key="2">
    <source>
        <dbReference type="ARBA" id="ARBA00022729"/>
    </source>
</evidence>
<dbReference type="InterPro" id="IPR018711">
    <property type="entry name" value="NAGPA"/>
</dbReference>